<keyword evidence="2" id="KW-1185">Reference proteome</keyword>
<feature type="non-terminal residue" evidence="1">
    <location>
        <position position="1"/>
    </location>
</feature>
<gene>
    <name evidence="1" type="ORF">RPERSI_LOCUS10992</name>
</gene>
<proteinExistence type="predicted"/>
<protein>
    <submittedName>
        <fullName evidence="1">18403_t:CDS:1</fullName>
    </submittedName>
</protein>
<organism evidence="1 2">
    <name type="scientific">Racocetra persica</name>
    <dbReference type="NCBI Taxonomy" id="160502"/>
    <lineage>
        <taxon>Eukaryota</taxon>
        <taxon>Fungi</taxon>
        <taxon>Fungi incertae sedis</taxon>
        <taxon>Mucoromycota</taxon>
        <taxon>Glomeromycotina</taxon>
        <taxon>Glomeromycetes</taxon>
        <taxon>Diversisporales</taxon>
        <taxon>Gigasporaceae</taxon>
        <taxon>Racocetra</taxon>
    </lineage>
</organism>
<name>A0ACA9PQS0_9GLOM</name>
<dbReference type="EMBL" id="CAJVQC010022260">
    <property type="protein sequence ID" value="CAG8717183.1"/>
    <property type="molecule type" value="Genomic_DNA"/>
</dbReference>
<evidence type="ECO:0000313" key="1">
    <source>
        <dbReference type="EMBL" id="CAG8717183.1"/>
    </source>
</evidence>
<dbReference type="Proteomes" id="UP000789920">
    <property type="component" value="Unassembled WGS sequence"/>
</dbReference>
<comment type="caution">
    <text evidence="1">The sequence shown here is derived from an EMBL/GenBank/DDBJ whole genome shotgun (WGS) entry which is preliminary data.</text>
</comment>
<evidence type="ECO:0000313" key="2">
    <source>
        <dbReference type="Proteomes" id="UP000789920"/>
    </source>
</evidence>
<accession>A0ACA9PQS0</accession>
<sequence>PRLIKLGRAKPEIVAKIKYRLEFEEYPETSEDGVACIYNVAGMDTEKALEIFDLKNIQYSYKDGTTRKSVYCPFLNAKVYKETRKCRGIKICQFAAPELVAMTHTSVDFDNNLFKKIFEANELSSDTNTLNAFAAAHKVPCGFIYPQTGIRCNGKPKLRSHYQQEGDTSTPTYFIGCENFKNGECGRRYQSLSGRINVEYLKKLFHEHTYYSDGIIGEISDSIRHCYTVHPYSAQAKKCPYIHTTESNEVAQGLIQEKSGCPVKFWHYVPEDLENCPYIVIMSRYVHNHPLPLPSKIPVAIQNDLKSIIAAEDILDLTARKLITRTSMQRFLKGVPLPELHPSLNNRSKIEHMIATRRRAEHPYGQDIMDSLYFEIDMSFKRIHGPINEWEVCAYVEKYQKTLVFARAFTILQTADTYQKLFEELFACVKQDCKRSIEFQHIHGRGIGCILADEHYGQALGQYLAKKFSIFNVVEHLERIYKLCTIHFKSKTAYEIMNTLEFLEKCEEPGIIDWVQNKKQSWILAGLSPAFTKMAQTIWTSTTFTTNAGESAHANINRNGRNLSLLAAIT</sequence>
<feature type="non-terminal residue" evidence="1">
    <location>
        <position position="570"/>
    </location>
</feature>
<reference evidence="1" key="1">
    <citation type="submission" date="2021-06" db="EMBL/GenBank/DDBJ databases">
        <authorList>
            <person name="Kallberg Y."/>
            <person name="Tangrot J."/>
            <person name="Rosling A."/>
        </authorList>
    </citation>
    <scope>NUCLEOTIDE SEQUENCE</scope>
    <source>
        <strain evidence="1">MA461A</strain>
    </source>
</reference>